<reference evidence="3 4" key="1">
    <citation type="journal article" date="2022" name="Nat. Ecol. Evol.">
        <title>A masculinizing supergene underlies an exaggerated male reproductive morph in a spider.</title>
        <authorList>
            <person name="Hendrickx F."/>
            <person name="De Corte Z."/>
            <person name="Sonet G."/>
            <person name="Van Belleghem S.M."/>
            <person name="Kostlbacher S."/>
            <person name="Vangestel C."/>
        </authorList>
    </citation>
    <scope>NUCLEOTIDE SEQUENCE [LARGE SCALE GENOMIC DNA]</scope>
    <source>
        <strain evidence="3">W744_W776</strain>
    </source>
</reference>
<feature type="compositionally biased region" description="Polar residues" evidence="2">
    <location>
        <begin position="617"/>
        <end position="630"/>
    </location>
</feature>
<comment type="caution">
    <text evidence="3">The sequence shown here is derived from an EMBL/GenBank/DDBJ whole genome shotgun (WGS) entry which is preliminary data.</text>
</comment>
<evidence type="ECO:0000256" key="1">
    <source>
        <dbReference type="SAM" id="Coils"/>
    </source>
</evidence>
<evidence type="ECO:0000256" key="2">
    <source>
        <dbReference type="SAM" id="MobiDB-lite"/>
    </source>
</evidence>
<feature type="region of interest" description="Disordered" evidence="2">
    <location>
        <begin position="453"/>
        <end position="473"/>
    </location>
</feature>
<proteinExistence type="predicted"/>
<keyword evidence="1" id="KW-0175">Coiled coil</keyword>
<gene>
    <name evidence="3" type="ORF">JTE90_029074</name>
</gene>
<sequence length="740" mass="82571">MDNVKETDNDGYHFNTKTKDSGEATRNVDAAYNFEDRYTVKAEEIVGIPDIVEVELCTVKAKEKIGATEDFIFEAKDKKIQIEQKVQKTNENYINESKRLEVNTSLLLNEQHLKTEESHVTEIPNKGISNSNDDLRFLPPSTSGIGVLFRKSSSTRLSAEFSNTLFSYENDNHFSNSFTIANDVTVTSNTNISETASRLQDTEPGLTSTTNVSESCSNASSHFSSICSHDTDGITSRHELPNFIYQNMSTSPFSGEDTIDGGIIFDSSQSKGVSNSPVVYFKNQTQDSSISSQPLKSTSNIANRITPTILHESSLQSPPSGLLRFHDKIYFLAKEEGCNLGREEHSPTVKEHGLLSRSKTAFLPLGGHSAELVDDEKLLKLKRCSPTLVDTDCIHRSKSPKMDTVPSNNNFVRNIHSPSSELTHSRSPANVCIENSPKLEHDESHHRFRSIIRSPVGSGGHARRSTWNDSSTFPRQTYNKGIANYSNVSTSTEDIFSTATNSPWASNDDISQYKTPYGKDIFSLAHHSPWKSHGDMSSRSRRFKRTNVDDVFSQARNSPWVSKSNKLFQANRSPQRRLASKHPVEWQREEFVISTPRSRHYSSPSGNVEARKRHSQRLPSSLTSIDRSESASILSRDTKAQEIQSQGISNSLTSLDRSVSASSLVSNTKPKKIQSQRIANRWTSINRSSSVKKAKKVQTQVLTSSLTSLDRSVNDSFDDHLEVSSLSEEKDSMVEEFLST</sequence>
<evidence type="ECO:0000313" key="4">
    <source>
        <dbReference type="Proteomes" id="UP000827092"/>
    </source>
</evidence>
<dbReference type="Proteomes" id="UP000827092">
    <property type="component" value="Unassembled WGS sequence"/>
</dbReference>
<feature type="coiled-coil region" evidence="1">
    <location>
        <begin position="72"/>
        <end position="103"/>
    </location>
</feature>
<organism evidence="3 4">
    <name type="scientific">Oedothorax gibbosus</name>
    <dbReference type="NCBI Taxonomy" id="931172"/>
    <lineage>
        <taxon>Eukaryota</taxon>
        <taxon>Metazoa</taxon>
        <taxon>Ecdysozoa</taxon>
        <taxon>Arthropoda</taxon>
        <taxon>Chelicerata</taxon>
        <taxon>Arachnida</taxon>
        <taxon>Araneae</taxon>
        <taxon>Araneomorphae</taxon>
        <taxon>Entelegynae</taxon>
        <taxon>Araneoidea</taxon>
        <taxon>Linyphiidae</taxon>
        <taxon>Erigoninae</taxon>
        <taxon>Oedothorax</taxon>
    </lineage>
</organism>
<accession>A0AAV6UVK8</accession>
<feature type="region of interest" description="Disordered" evidence="2">
    <location>
        <begin position="563"/>
        <end position="630"/>
    </location>
</feature>
<evidence type="ECO:0000313" key="3">
    <source>
        <dbReference type="EMBL" id="KAG8188149.1"/>
    </source>
</evidence>
<dbReference type="AlphaFoldDB" id="A0AAV6UVK8"/>
<feature type="compositionally biased region" description="Polar residues" evidence="2">
    <location>
        <begin position="563"/>
        <end position="573"/>
    </location>
</feature>
<feature type="region of interest" description="Disordered" evidence="2">
    <location>
        <begin position="1"/>
        <end position="21"/>
    </location>
</feature>
<keyword evidence="4" id="KW-1185">Reference proteome</keyword>
<feature type="compositionally biased region" description="Basic and acidic residues" evidence="2">
    <location>
        <begin position="582"/>
        <end position="591"/>
    </location>
</feature>
<name>A0AAV6UVK8_9ARAC</name>
<dbReference type="EMBL" id="JAFNEN010000248">
    <property type="protein sequence ID" value="KAG8188149.1"/>
    <property type="molecule type" value="Genomic_DNA"/>
</dbReference>
<protein>
    <submittedName>
        <fullName evidence="3">Uncharacterized protein</fullName>
    </submittedName>
</protein>